<reference evidence="8" key="2">
    <citation type="submission" date="2022-10" db="EMBL/GenBank/DDBJ databases">
        <authorList>
            <consortium name="ENA_rothamsted_submissions"/>
            <consortium name="culmorum"/>
            <person name="King R."/>
        </authorList>
    </citation>
    <scope>NUCLEOTIDE SEQUENCE</scope>
</reference>
<name>A0A9N9RRP4_9DIPT</name>
<keyword evidence="9" id="KW-1185">Reference proteome</keyword>
<feature type="compositionally biased region" description="Gly residues" evidence="6">
    <location>
        <begin position="56"/>
        <end position="70"/>
    </location>
</feature>
<dbReference type="Proteomes" id="UP001153620">
    <property type="component" value="Chromosome 2"/>
</dbReference>
<keyword evidence="4 7" id="KW-1133">Transmembrane helix</keyword>
<evidence type="ECO:0000256" key="2">
    <source>
        <dbReference type="ARBA" id="ARBA00022692"/>
    </source>
</evidence>
<dbReference type="GO" id="GO:0005794">
    <property type="term" value="C:Golgi apparatus"/>
    <property type="evidence" value="ECO:0007669"/>
    <property type="project" value="TreeGrafter"/>
</dbReference>
<dbReference type="OrthoDB" id="167295at2759"/>
<dbReference type="Pfam" id="PF10961">
    <property type="entry name" value="SelK_SelG"/>
    <property type="match status" value="1"/>
</dbReference>
<keyword evidence="5 7" id="KW-0472">Membrane</keyword>
<keyword evidence="3" id="KW-0712">Selenocysteine</keyword>
<organism evidence="8 9">
    <name type="scientific">Chironomus riparius</name>
    <dbReference type="NCBI Taxonomy" id="315576"/>
    <lineage>
        <taxon>Eukaryota</taxon>
        <taxon>Metazoa</taxon>
        <taxon>Ecdysozoa</taxon>
        <taxon>Arthropoda</taxon>
        <taxon>Hexapoda</taxon>
        <taxon>Insecta</taxon>
        <taxon>Pterygota</taxon>
        <taxon>Neoptera</taxon>
        <taxon>Endopterygota</taxon>
        <taxon>Diptera</taxon>
        <taxon>Nematocera</taxon>
        <taxon>Chironomoidea</taxon>
        <taxon>Chironomidae</taxon>
        <taxon>Chironominae</taxon>
        <taxon>Chironomus</taxon>
    </lineage>
</organism>
<reference evidence="8" key="1">
    <citation type="submission" date="2022-01" db="EMBL/GenBank/DDBJ databases">
        <authorList>
            <person name="King R."/>
        </authorList>
    </citation>
    <scope>NUCLEOTIDE SEQUENCE</scope>
</reference>
<dbReference type="GO" id="GO:0032469">
    <property type="term" value="P:endoplasmic reticulum calcium ion homeostasis"/>
    <property type="evidence" value="ECO:0007669"/>
    <property type="project" value="TreeGrafter"/>
</dbReference>
<dbReference type="PANTHER" id="PTHR16875">
    <property type="entry name" value="SELENOPROTEIN K"/>
    <property type="match status" value="1"/>
</dbReference>
<evidence type="ECO:0000256" key="3">
    <source>
        <dbReference type="ARBA" id="ARBA00022933"/>
    </source>
</evidence>
<dbReference type="InterPro" id="IPR024491">
    <property type="entry name" value="Se_SelK/SelG"/>
</dbReference>
<feature type="transmembrane region" description="Helical" evidence="7">
    <location>
        <begin position="20"/>
        <end position="39"/>
    </location>
</feature>
<evidence type="ECO:0008006" key="10">
    <source>
        <dbReference type="Google" id="ProtNLM"/>
    </source>
</evidence>
<evidence type="ECO:0000256" key="4">
    <source>
        <dbReference type="ARBA" id="ARBA00022989"/>
    </source>
</evidence>
<dbReference type="GO" id="GO:0006816">
    <property type="term" value="P:calcium ion transport"/>
    <property type="evidence" value="ECO:0007669"/>
    <property type="project" value="TreeGrafter"/>
</dbReference>
<evidence type="ECO:0000256" key="5">
    <source>
        <dbReference type="ARBA" id="ARBA00023136"/>
    </source>
</evidence>
<evidence type="ECO:0000256" key="1">
    <source>
        <dbReference type="ARBA" id="ARBA00004167"/>
    </source>
</evidence>
<dbReference type="AlphaFoldDB" id="A0A9N9RRP4"/>
<accession>A0A9N9RRP4</accession>
<evidence type="ECO:0000256" key="6">
    <source>
        <dbReference type="SAM" id="MobiDB-lite"/>
    </source>
</evidence>
<dbReference type="GO" id="GO:0005789">
    <property type="term" value="C:endoplasmic reticulum membrane"/>
    <property type="evidence" value="ECO:0007669"/>
    <property type="project" value="TreeGrafter"/>
</dbReference>
<sequence length="98" mass="10489">MPYVASDGRILDKPPITKRIELFFVGIWTFLVFFFKTLFGENVNKSGSKYTREYRGGGGSGYGGGGGGPANSGPRPPQRRLGRIGRMSDVSCPPMGGG</sequence>
<proteinExistence type="predicted"/>
<dbReference type="PANTHER" id="PTHR16875:SF0">
    <property type="entry name" value="SELENOPROTEIN K"/>
    <property type="match status" value="1"/>
</dbReference>
<evidence type="ECO:0000256" key="7">
    <source>
        <dbReference type="SAM" id="Phobius"/>
    </source>
</evidence>
<protein>
    <recommendedName>
        <fullName evidence="10">Selenoprotein K</fullName>
    </recommendedName>
</protein>
<keyword evidence="2 7" id="KW-0812">Transmembrane</keyword>
<evidence type="ECO:0000313" key="9">
    <source>
        <dbReference type="Proteomes" id="UP001153620"/>
    </source>
</evidence>
<dbReference type="EMBL" id="OU895878">
    <property type="protein sequence ID" value="CAG9801759.1"/>
    <property type="molecule type" value="Genomic_DNA"/>
</dbReference>
<gene>
    <name evidence="8" type="ORF">CHIRRI_LOCUS4680</name>
</gene>
<evidence type="ECO:0000313" key="8">
    <source>
        <dbReference type="EMBL" id="CAG9801759.1"/>
    </source>
</evidence>
<feature type="region of interest" description="Disordered" evidence="6">
    <location>
        <begin position="47"/>
        <end position="98"/>
    </location>
</feature>
<comment type="subcellular location">
    <subcellularLocation>
        <location evidence="1">Membrane</location>
        <topology evidence="1">Single-pass membrane protein</topology>
    </subcellularLocation>
</comment>